<dbReference type="Gene3D" id="2.40.170.20">
    <property type="entry name" value="TonB-dependent receptor, beta-barrel domain"/>
    <property type="match status" value="1"/>
</dbReference>
<dbReference type="SUPFAM" id="SSF49478">
    <property type="entry name" value="Cna protein B-type domain"/>
    <property type="match status" value="1"/>
</dbReference>
<dbReference type="Proteomes" id="UP000199426">
    <property type="component" value="Unassembled WGS sequence"/>
</dbReference>
<feature type="domain" description="Outer membrane protein beta-barrel" evidence="4">
    <location>
        <begin position="366"/>
        <end position="769"/>
    </location>
</feature>
<dbReference type="InterPro" id="IPR013783">
    <property type="entry name" value="Ig-like_fold"/>
</dbReference>
<dbReference type="PANTHER" id="PTHR40980">
    <property type="entry name" value="PLUG DOMAIN-CONTAINING PROTEIN"/>
    <property type="match status" value="1"/>
</dbReference>
<dbReference type="SUPFAM" id="SSF56935">
    <property type="entry name" value="Porins"/>
    <property type="match status" value="1"/>
</dbReference>
<gene>
    <name evidence="5" type="ORF">SAMN05421542_4572</name>
</gene>
<evidence type="ECO:0000256" key="3">
    <source>
        <dbReference type="ARBA" id="ARBA00023237"/>
    </source>
</evidence>
<keyword evidence="5" id="KW-0675">Receptor</keyword>
<comment type="subcellular location">
    <subcellularLocation>
        <location evidence="1">Cell outer membrane</location>
    </subcellularLocation>
</comment>
<evidence type="ECO:0000256" key="2">
    <source>
        <dbReference type="ARBA" id="ARBA00023136"/>
    </source>
</evidence>
<dbReference type="InterPro" id="IPR041700">
    <property type="entry name" value="OMP_b-brl_3"/>
</dbReference>
<dbReference type="Gene3D" id="2.60.40.10">
    <property type="entry name" value="Immunoglobulins"/>
    <property type="match status" value="1"/>
</dbReference>
<evidence type="ECO:0000313" key="6">
    <source>
        <dbReference type="Proteomes" id="UP000199426"/>
    </source>
</evidence>
<keyword evidence="6" id="KW-1185">Reference proteome</keyword>
<keyword evidence="2" id="KW-0472">Membrane</keyword>
<organism evidence="5 6">
    <name type="scientific">Chryseobacterium jejuense</name>
    <dbReference type="NCBI Taxonomy" id="445960"/>
    <lineage>
        <taxon>Bacteria</taxon>
        <taxon>Pseudomonadati</taxon>
        <taxon>Bacteroidota</taxon>
        <taxon>Flavobacteriia</taxon>
        <taxon>Flavobacteriales</taxon>
        <taxon>Weeksellaceae</taxon>
        <taxon>Chryseobacterium group</taxon>
        <taxon>Chryseobacterium</taxon>
    </lineage>
</organism>
<accession>A0ABY0QBR9</accession>
<keyword evidence="3" id="KW-0998">Cell outer membrane</keyword>
<dbReference type="InterPro" id="IPR036942">
    <property type="entry name" value="Beta-barrel_TonB_sf"/>
</dbReference>
<evidence type="ECO:0000259" key="4">
    <source>
        <dbReference type="Pfam" id="PF14905"/>
    </source>
</evidence>
<proteinExistence type="predicted"/>
<evidence type="ECO:0000256" key="1">
    <source>
        <dbReference type="ARBA" id="ARBA00004442"/>
    </source>
</evidence>
<comment type="caution">
    <text evidence="5">The sequence shown here is derived from an EMBL/GenBank/DDBJ whole genome shotgun (WGS) entry which is preliminary data.</text>
</comment>
<dbReference type="Pfam" id="PF14905">
    <property type="entry name" value="OMP_b-brl_3"/>
    <property type="match status" value="1"/>
</dbReference>
<dbReference type="EMBL" id="FNEG01000010">
    <property type="protein sequence ID" value="SDJ87850.1"/>
    <property type="molecule type" value="Genomic_DNA"/>
</dbReference>
<protein>
    <submittedName>
        <fullName evidence="5">Outer membrane receptor proteins, mostly Fe transport</fullName>
    </submittedName>
</protein>
<name>A0ABY0QBR9_CHRJE</name>
<sequence>MRMLIILSFIFISGNFISQIRLNGQIFDENDKSIELAEVLLMTKDSVAITSTLTNESGSFTIKNKDTGQYILRVKYFKNTLLNLNITLNGNTDLGKIKVKGNNFLIDKVVLEGKKKLIERKVDRLVFNVENSVSAAGGDALDALMVTPGIRIQNDQISIIGKSGLSVMVNDRLMQLSGDDLINYLRSVPVSDIKNIEVITTPPAKYSAEGNSGIINISLKKAKNNSWNSTFNTSYRQGFYGMGSIGGLFNYQKNKLALSTSINYLNGAYFSEENASIFYPENTWNNRNRYKNYQDNLNLRVSMDYDISKRWTTGFQYIGNLSNPNVSERLNTDILGFNGQRTNLYTTGLNRRDNDLTSLNWHSKIDLDTLGRKLNIDFDYFNYKASNNRDYYTKTTGSFINGIEDGEVFVNNSSLQKINNYSIQFDIQHPLKWMKLNYGSRLSFSTTNNNITLNRISENKTELDDFRYKEDVQAVYVSGNKSFAEGIWDVQLGIRAENTQTNGTSGSLNETTKNNYLKFFPTAYVKYKPNKKHTYSLNYSRRIYRPAFGQLNPFRWYSNDFAYSTGNPSLMPVFVDNLEFNYSYKENLQTTLYYSYDSNNSSRVVYFDENTYNQISIPLNYFDDYSIGVKQLYIFQKLKWLESTNQMDVYYFHSNSRIYPITPRSSEGIGAVVSTYNNFSLNKEKTIQIGLNFQYFFPRKSGDLVENKGMALMGLSSKFLFLKNKLLVALSVNNLLKSFDYNTESYRNNIYNQYNGYFDSQYVRLSLRYQFGSDRPKDQMRNVGNKEERQRIN</sequence>
<dbReference type="PANTHER" id="PTHR40980:SF4">
    <property type="entry name" value="TONB-DEPENDENT RECEPTOR-LIKE BETA-BARREL DOMAIN-CONTAINING PROTEIN"/>
    <property type="match status" value="1"/>
</dbReference>
<reference evidence="5 6" key="1">
    <citation type="submission" date="2016-10" db="EMBL/GenBank/DDBJ databases">
        <authorList>
            <person name="Varghese N."/>
            <person name="Submissions S."/>
        </authorList>
    </citation>
    <scope>NUCLEOTIDE SEQUENCE [LARGE SCALE GENOMIC DNA]</scope>
    <source>
        <strain evidence="5 6">DSM 19299</strain>
    </source>
</reference>
<evidence type="ECO:0000313" key="5">
    <source>
        <dbReference type="EMBL" id="SDJ87850.1"/>
    </source>
</evidence>